<dbReference type="PaxDb" id="39947-A0A0N7KCX6"/>
<organism evidence="2 3">
    <name type="scientific">Oryza sativa subsp. japonica</name>
    <name type="common">Rice</name>
    <dbReference type="NCBI Taxonomy" id="39947"/>
    <lineage>
        <taxon>Eukaryota</taxon>
        <taxon>Viridiplantae</taxon>
        <taxon>Streptophyta</taxon>
        <taxon>Embryophyta</taxon>
        <taxon>Tracheophyta</taxon>
        <taxon>Spermatophyta</taxon>
        <taxon>Magnoliopsida</taxon>
        <taxon>Liliopsida</taxon>
        <taxon>Poales</taxon>
        <taxon>Poaceae</taxon>
        <taxon>BOP clade</taxon>
        <taxon>Oryzoideae</taxon>
        <taxon>Oryzeae</taxon>
        <taxon>Oryzinae</taxon>
        <taxon>Oryza</taxon>
        <taxon>Oryza sativa</taxon>
    </lineage>
</organism>
<evidence type="ECO:0000313" key="2">
    <source>
        <dbReference type="EMBL" id="BAS72041.1"/>
    </source>
</evidence>
<dbReference type="AlphaFoldDB" id="A0A0N7KCX6"/>
<reference evidence="3" key="1">
    <citation type="journal article" date="2005" name="Nature">
        <title>The map-based sequence of the rice genome.</title>
        <authorList>
            <consortium name="International rice genome sequencing project (IRGSP)"/>
            <person name="Matsumoto T."/>
            <person name="Wu J."/>
            <person name="Kanamori H."/>
            <person name="Katayose Y."/>
            <person name="Fujisawa M."/>
            <person name="Namiki N."/>
            <person name="Mizuno H."/>
            <person name="Yamamoto K."/>
            <person name="Antonio B.A."/>
            <person name="Baba T."/>
            <person name="Sakata K."/>
            <person name="Nagamura Y."/>
            <person name="Aoki H."/>
            <person name="Arikawa K."/>
            <person name="Arita K."/>
            <person name="Bito T."/>
            <person name="Chiden Y."/>
            <person name="Fujitsuka N."/>
            <person name="Fukunaka R."/>
            <person name="Hamada M."/>
            <person name="Harada C."/>
            <person name="Hayashi A."/>
            <person name="Hijishita S."/>
            <person name="Honda M."/>
            <person name="Hosokawa S."/>
            <person name="Ichikawa Y."/>
            <person name="Idonuma A."/>
            <person name="Iijima M."/>
            <person name="Ikeda M."/>
            <person name="Ikeno M."/>
            <person name="Ito K."/>
            <person name="Ito S."/>
            <person name="Ito T."/>
            <person name="Ito Y."/>
            <person name="Ito Y."/>
            <person name="Iwabuchi A."/>
            <person name="Kamiya K."/>
            <person name="Karasawa W."/>
            <person name="Kurita K."/>
            <person name="Katagiri S."/>
            <person name="Kikuta A."/>
            <person name="Kobayashi H."/>
            <person name="Kobayashi N."/>
            <person name="Machita K."/>
            <person name="Maehara T."/>
            <person name="Masukawa M."/>
            <person name="Mizubayashi T."/>
            <person name="Mukai Y."/>
            <person name="Nagasaki H."/>
            <person name="Nagata Y."/>
            <person name="Naito S."/>
            <person name="Nakashima M."/>
            <person name="Nakama Y."/>
            <person name="Nakamichi Y."/>
            <person name="Nakamura M."/>
            <person name="Meguro A."/>
            <person name="Negishi M."/>
            <person name="Ohta I."/>
            <person name="Ohta T."/>
            <person name="Okamoto M."/>
            <person name="Ono N."/>
            <person name="Saji S."/>
            <person name="Sakaguchi M."/>
            <person name="Sakai K."/>
            <person name="Shibata M."/>
            <person name="Shimokawa T."/>
            <person name="Song J."/>
            <person name="Takazaki Y."/>
            <person name="Terasawa K."/>
            <person name="Tsugane M."/>
            <person name="Tsuji K."/>
            <person name="Ueda S."/>
            <person name="Waki K."/>
            <person name="Yamagata H."/>
            <person name="Yamamoto M."/>
            <person name="Yamamoto S."/>
            <person name="Yamane H."/>
            <person name="Yoshiki S."/>
            <person name="Yoshihara R."/>
            <person name="Yukawa K."/>
            <person name="Zhong H."/>
            <person name="Yano M."/>
            <person name="Yuan Q."/>
            <person name="Ouyang S."/>
            <person name="Liu J."/>
            <person name="Jones K.M."/>
            <person name="Gansberger K."/>
            <person name="Moffat K."/>
            <person name="Hill J."/>
            <person name="Bera J."/>
            <person name="Fadrosh D."/>
            <person name="Jin S."/>
            <person name="Johri S."/>
            <person name="Kim M."/>
            <person name="Overton L."/>
            <person name="Reardon M."/>
            <person name="Tsitrin T."/>
            <person name="Vuong H."/>
            <person name="Weaver B."/>
            <person name="Ciecko A."/>
            <person name="Tallon L."/>
            <person name="Jackson J."/>
            <person name="Pai G."/>
            <person name="Aken S.V."/>
            <person name="Utterback T."/>
            <person name="Reidmuller S."/>
            <person name="Feldblyum T."/>
            <person name="Hsiao J."/>
            <person name="Zismann V."/>
            <person name="Iobst S."/>
            <person name="de Vazeille A.R."/>
            <person name="Buell C.R."/>
            <person name="Ying K."/>
            <person name="Li Y."/>
            <person name="Lu T."/>
            <person name="Huang Y."/>
            <person name="Zhao Q."/>
            <person name="Feng Q."/>
            <person name="Zhang L."/>
            <person name="Zhu J."/>
            <person name="Weng Q."/>
            <person name="Mu J."/>
            <person name="Lu Y."/>
            <person name="Fan D."/>
            <person name="Liu Y."/>
            <person name="Guan J."/>
            <person name="Zhang Y."/>
            <person name="Yu S."/>
            <person name="Liu X."/>
            <person name="Zhang Y."/>
            <person name="Hong G."/>
            <person name="Han B."/>
            <person name="Choisne N."/>
            <person name="Demange N."/>
            <person name="Orjeda G."/>
            <person name="Samain S."/>
            <person name="Cattolico L."/>
            <person name="Pelletier E."/>
            <person name="Couloux A."/>
            <person name="Segurens B."/>
            <person name="Wincker P."/>
            <person name="D'Hont A."/>
            <person name="Scarpelli C."/>
            <person name="Weissenbach J."/>
            <person name="Salanoubat M."/>
            <person name="Quetier F."/>
            <person name="Yu Y."/>
            <person name="Kim H.R."/>
            <person name="Rambo T."/>
            <person name="Currie J."/>
            <person name="Collura K."/>
            <person name="Luo M."/>
            <person name="Yang T."/>
            <person name="Ammiraju J.S.S."/>
            <person name="Engler F."/>
            <person name="Soderlund C."/>
            <person name="Wing R.A."/>
            <person name="Palmer L.E."/>
            <person name="de la Bastide M."/>
            <person name="Spiegel L."/>
            <person name="Nascimento L."/>
            <person name="Zutavern T."/>
            <person name="O'Shaughnessy A."/>
            <person name="Dike S."/>
            <person name="Dedhia N."/>
            <person name="Preston R."/>
            <person name="Balija V."/>
            <person name="McCombie W.R."/>
            <person name="Chow T."/>
            <person name="Chen H."/>
            <person name="Chung M."/>
            <person name="Chen C."/>
            <person name="Shaw J."/>
            <person name="Wu H."/>
            <person name="Hsiao K."/>
            <person name="Chao Y."/>
            <person name="Chu M."/>
            <person name="Cheng C."/>
            <person name="Hour A."/>
            <person name="Lee P."/>
            <person name="Lin S."/>
            <person name="Lin Y."/>
            <person name="Liou J."/>
            <person name="Liu S."/>
            <person name="Hsing Y."/>
            <person name="Raghuvanshi S."/>
            <person name="Mohanty A."/>
            <person name="Bharti A.K."/>
            <person name="Gaur A."/>
            <person name="Gupta V."/>
            <person name="Kumar D."/>
            <person name="Ravi V."/>
            <person name="Vij S."/>
            <person name="Kapur A."/>
            <person name="Khurana P."/>
            <person name="Khurana P."/>
            <person name="Khurana J.P."/>
            <person name="Tyagi A.K."/>
            <person name="Gaikwad K."/>
            <person name="Singh A."/>
            <person name="Dalal V."/>
            <person name="Srivastava S."/>
            <person name="Dixit A."/>
            <person name="Pal A.K."/>
            <person name="Ghazi I.A."/>
            <person name="Yadav M."/>
            <person name="Pandit A."/>
            <person name="Bhargava A."/>
            <person name="Sureshbabu K."/>
            <person name="Batra K."/>
            <person name="Sharma T.R."/>
            <person name="Mohapatra T."/>
            <person name="Singh N.K."/>
            <person name="Messing J."/>
            <person name="Nelson A.B."/>
            <person name="Fuks G."/>
            <person name="Kavchok S."/>
            <person name="Keizer G."/>
            <person name="Linton E."/>
            <person name="Llaca V."/>
            <person name="Song R."/>
            <person name="Tanyolac B."/>
            <person name="Young S."/>
            <person name="Ho-Il K."/>
            <person name="Hahn J.H."/>
            <person name="Sangsakoo G."/>
            <person name="Vanavichit A."/>
            <person name="de Mattos Luiz.A.T."/>
            <person name="Zimmer P.D."/>
            <person name="Malone G."/>
            <person name="Dellagostin O."/>
            <person name="de Oliveira A.C."/>
            <person name="Bevan M."/>
            <person name="Bancroft I."/>
            <person name="Minx P."/>
            <person name="Cordum H."/>
            <person name="Wilson R."/>
            <person name="Cheng Z."/>
            <person name="Jin W."/>
            <person name="Jiang J."/>
            <person name="Leong S.A."/>
            <person name="Iwama H."/>
            <person name="Gojobori T."/>
            <person name="Itoh T."/>
            <person name="Niimura Y."/>
            <person name="Fujii Y."/>
            <person name="Habara T."/>
            <person name="Sakai H."/>
            <person name="Sato Y."/>
            <person name="Wilson G."/>
            <person name="Kumar K."/>
            <person name="McCouch S."/>
            <person name="Juretic N."/>
            <person name="Hoen D."/>
            <person name="Wright S."/>
            <person name="Bruskiewich R."/>
            <person name="Bureau T."/>
            <person name="Miyao A."/>
            <person name="Hirochika H."/>
            <person name="Nishikawa T."/>
            <person name="Kadowaki K."/>
            <person name="Sugiura M."/>
            <person name="Burr B."/>
            <person name="Sasaki T."/>
        </authorList>
    </citation>
    <scope>NUCLEOTIDE SEQUENCE [LARGE SCALE GENOMIC DNA]</scope>
    <source>
        <strain evidence="3">cv. Nipponbare</strain>
    </source>
</reference>
<dbReference type="EMBL" id="AP014957">
    <property type="protein sequence ID" value="BAS72041.1"/>
    <property type="molecule type" value="Genomic_DNA"/>
</dbReference>
<gene>
    <name evidence="2" type="ordered locus">Os01g0352200</name>
    <name evidence="2" type="ORF">OSNPB_010352200</name>
</gene>
<evidence type="ECO:0000313" key="3">
    <source>
        <dbReference type="Proteomes" id="UP000059680"/>
    </source>
</evidence>
<name>A0A0N7KCX6_ORYSJ</name>
<evidence type="ECO:0000256" key="1">
    <source>
        <dbReference type="SAM" id="MobiDB-lite"/>
    </source>
</evidence>
<keyword evidence="3" id="KW-1185">Reference proteome</keyword>
<sequence length="91" mass="9552">MLAFIPSTTSSGTFSIKLTWKKPQSWQAMWRRASSSPSPSCSLQKSTTGISASPPSEATGSSASVGRRYLGGTWSMPMAATMACTLGTGRD</sequence>
<proteinExistence type="predicted"/>
<feature type="compositionally biased region" description="Polar residues" evidence="1">
    <location>
        <begin position="43"/>
        <end position="64"/>
    </location>
</feature>
<dbReference type="Proteomes" id="UP000059680">
    <property type="component" value="Chromosome 1"/>
</dbReference>
<reference evidence="2 3" key="3">
    <citation type="journal article" date="2013" name="Rice">
        <title>Improvement of the Oryza sativa Nipponbare reference genome using next generation sequence and optical map data.</title>
        <authorList>
            <person name="Kawahara Y."/>
            <person name="de la Bastide M."/>
            <person name="Hamilton J.P."/>
            <person name="Kanamori H."/>
            <person name="McCombie W.R."/>
            <person name="Ouyang S."/>
            <person name="Schwartz D.C."/>
            <person name="Tanaka T."/>
            <person name="Wu J."/>
            <person name="Zhou S."/>
            <person name="Childs K.L."/>
            <person name="Davidson R.M."/>
            <person name="Lin H."/>
            <person name="Quesada-Ocampo L."/>
            <person name="Vaillancourt B."/>
            <person name="Sakai H."/>
            <person name="Lee S.S."/>
            <person name="Kim J."/>
            <person name="Numa H."/>
            <person name="Itoh T."/>
            <person name="Buell C.R."/>
            <person name="Matsumoto T."/>
        </authorList>
    </citation>
    <scope>NUCLEOTIDE SEQUENCE [LARGE SCALE GENOMIC DNA]</scope>
    <source>
        <strain evidence="3">cv. Nipponbare</strain>
    </source>
</reference>
<reference evidence="2 3" key="2">
    <citation type="journal article" date="2013" name="Plant Cell Physiol.">
        <title>Rice Annotation Project Database (RAP-DB): an integrative and interactive database for rice genomics.</title>
        <authorList>
            <person name="Sakai H."/>
            <person name="Lee S.S."/>
            <person name="Tanaka T."/>
            <person name="Numa H."/>
            <person name="Kim J."/>
            <person name="Kawahara Y."/>
            <person name="Wakimoto H."/>
            <person name="Yang C.C."/>
            <person name="Iwamoto M."/>
            <person name="Abe T."/>
            <person name="Yamada Y."/>
            <person name="Muto A."/>
            <person name="Inokuchi H."/>
            <person name="Ikemura T."/>
            <person name="Matsumoto T."/>
            <person name="Sasaki T."/>
            <person name="Itoh T."/>
        </authorList>
    </citation>
    <scope>NUCLEOTIDE SEQUENCE [LARGE SCALE GENOMIC DNA]</scope>
    <source>
        <strain evidence="3">cv. Nipponbare</strain>
    </source>
</reference>
<dbReference type="Gramene" id="Os01t0352200-00">
    <property type="protein sequence ID" value="Os01t0352200-00"/>
    <property type="gene ID" value="Os01g0352200"/>
</dbReference>
<feature type="non-terminal residue" evidence="2">
    <location>
        <position position="1"/>
    </location>
</feature>
<feature type="region of interest" description="Disordered" evidence="1">
    <location>
        <begin position="29"/>
        <end position="64"/>
    </location>
</feature>
<dbReference type="InParanoid" id="A0A0N7KCX6"/>
<accession>A0A0N7KCX6</accession>
<protein>
    <submittedName>
        <fullName evidence="2">Os01g0352200 protein</fullName>
    </submittedName>
</protein>